<reference evidence="2 4" key="11">
    <citation type="journal article" date="2015" name="Genome Res.">
        <title>The Release 6 reference sequence of the Drosophila melanogaster genome.</title>
        <authorList>
            <person name="Hoskins R.A."/>
            <person name="Carlson J.W."/>
            <person name="Wan K.H."/>
            <person name="Park S."/>
            <person name="Mendez I."/>
            <person name="Galle S.E."/>
            <person name="Booth B.W."/>
            <person name="Pfeiffer B.D."/>
            <person name="George R.A."/>
            <person name="Svirskas R."/>
            <person name="Krzywinski M."/>
            <person name="Schein J."/>
            <person name="Accardo M.C."/>
            <person name="Damia E."/>
            <person name="Messina G."/>
            <person name="Mendez-Lago M."/>
            <person name="de Pablos B."/>
            <person name="Demakova O.V."/>
            <person name="Andreyeva E.N."/>
            <person name="Boldyreva L.V."/>
            <person name="Marra M."/>
            <person name="Carvalho A.B."/>
            <person name="Dimitri P."/>
            <person name="Villasante A."/>
            <person name="Zhimulev I.F."/>
            <person name="Rubin G.M."/>
            <person name="Karpen G.H."/>
            <person name="Celniker S.E."/>
        </authorList>
    </citation>
    <scope>NUCLEOTIDE SEQUENCE [LARGE SCALE GENOMIC DNA]</scope>
    <source>
        <strain evidence="4">Berkeley</strain>
    </source>
</reference>
<reference evidence="2 4" key="9">
    <citation type="journal article" date="2015" name="G3 (Bethesda)">
        <title>Gene Model Annotations for Drosophila melanogaster: Impact of High-Throughput Data.</title>
        <authorList>
            <consortium name="FlyBase Consortium"/>
            <person name="Matthews B.B."/>
            <person name="Dos Santos G."/>
            <person name="Crosby M.A."/>
            <person name="Emmert D.B."/>
            <person name="St Pierre S.E."/>
            <person name="Gramates L.S."/>
            <person name="Zhou P."/>
            <person name="Schroeder A.J."/>
            <person name="Falls K."/>
            <person name="Strelets V."/>
            <person name="Russo S.M."/>
            <person name="Gelbart W.M."/>
            <person name="null"/>
        </authorList>
    </citation>
    <scope>NUCLEOTIDE SEQUENCE [LARGE SCALE GENOMIC DNA]</scope>
    <source>
        <strain evidence="4">Berkeley</strain>
    </source>
</reference>
<dbReference type="PANTHER" id="PTHR20898:SF0">
    <property type="entry name" value="DAEDALUS ON 3-RELATED"/>
    <property type="match status" value="1"/>
</dbReference>
<reference evidence="2 4" key="6">
    <citation type="journal article" date="2005" name="PLoS Comput. Biol.">
        <title>Combined evidence annotation of transposable elements in genome sequences.</title>
        <authorList>
            <person name="Quesneville H."/>
            <person name="Bergman C.M."/>
            <person name="Andrieu O."/>
            <person name="Autard D."/>
            <person name="Nouaud D."/>
            <person name="Ashburner M."/>
            <person name="Anxolabehere D."/>
        </authorList>
    </citation>
    <scope>NUCLEOTIDE SEQUENCE [LARGE SCALE GENOMIC DNA]</scope>
    <source>
        <strain evidence="4">Berkeley</strain>
    </source>
</reference>
<dbReference type="InParanoid" id="Q4ABF8"/>
<evidence type="ECO:0000313" key="2">
    <source>
        <dbReference type="EMBL" id="AAZ66463.1"/>
    </source>
</evidence>
<dbReference type="GeneID" id="3772011"/>
<dbReference type="KEGG" id="dme:Dmel_CG33643"/>
<dbReference type="SMART" id="SM00697">
    <property type="entry name" value="DM8"/>
    <property type="match status" value="1"/>
</dbReference>
<dbReference type="Bgee" id="FBgn0053643">
    <property type="expression patterns" value="Expressed in pupa and 7 other cell types or tissues"/>
</dbReference>
<reference evidence="2 4" key="8">
    <citation type="journal article" date="2007" name="Science">
        <title>Sequence finishing and mapping of Drosophila melanogaster heterochromatin.</title>
        <authorList>
            <person name="Hoskins R.A."/>
            <person name="Carlson J.W."/>
            <person name="Kennedy C."/>
            <person name="Acevedo D."/>
            <person name="Evans-Holm M."/>
            <person name="Frise E."/>
            <person name="Wan K.H."/>
            <person name="Park S."/>
            <person name="Mendez-Lago M."/>
            <person name="Rossi F."/>
            <person name="Villasante A."/>
            <person name="Dimitri P."/>
            <person name="Karpen G.H."/>
            <person name="Celniker S.E."/>
        </authorList>
    </citation>
    <scope>NUCLEOTIDE SEQUENCE [LARGE SCALE GENOMIC DNA]</scope>
    <source>
        <strain evidence="4">Berkeley</strain>
    </source>
</reference>
<reference evidence="2 4" key="2">
    <citation type="journal article" date="2002" name="Genome Biol.">
        <title>Finishing a whole-genome shotgun: release 3 of the Drosophila melanogaster euchromatic genome sequence.</title>
        <authorList>
            <person name="Celniker S.E."/>
            <person name="Wheeler D.A."/>
            <person name="Kronmiller B."/>
            <person name="Carlson J.W."/>
            <person name="Halpern A."/>
            <person name="Patel S."/>
            <person name="Adams M."/>
            <person name="Champe M."/>
            <person name="Dugan S.P."/>
            <person name="Frise E."/>
            <person name="Hodgson A."/>
            <person name="George R.A."/>
            <person name="Hoskins R.A."/>
            <person name="Laverty T."/>
            <person name="Muzny D.M."/>
            <person name="Nelson C.R."/>
            <person name="Pacleb J.M."/>
            <person name="Park S."/>
            <person name="Pfeiffer B.D."/>
            <person name="Richards S."/>
            <person name="Sodergren E.J."/>
            <person name="Svirskas R."/>
            <person name="Tabor P.E."/>
            <person name="Wan K."/>
            <person name="Stapleton M."/>
            <person name="Sutton G.G."/>
            <person name="Venter C."/>
            <person name="Weinstock G."/>
            <person name="Scherer S.E."/>
            <person name="Myers E.W."/>
            <person name="Gibbs R.A."/>
            <person name="Rubin G.M."/>
        </authorList>
    </citation>
    <scope>NUCLEOTIDE SEQUENCE [LARGE SCALE GENOMIC DNA]</scope>
    <source>
        <strain evidence="4">Berkeley</strain>
    </source>
</reference>
<reference evidence="2 4" key="3">
    <citation type="journal article" date="2002" name="Genome Biol.">
        <title>Annotation of the Drosophila melanogaster euchromatic genome: a systematic review.</title>
        <authorList>
            <person name="Misra S."/>
            <person name="Crosby M.A."/>
            <person name="Mungall C.J."/>
            <person name="Matthews B.B."/>
            <person name="Campbell K.S."/>
            <person name="Hradecky P."/>
            <person name="Huang Y."/>
            <person name="Kaminker J.S."/>
            <person name="Millburn G.H."/>
            <person name="Prochnik S.E."/>
            <person name="Smith C.D."/>
            <person name="Tupy J.L."/>
            <person name="Whitfied E.J."/>
            <person name="Bayraktaroglu L."/>
            <person name="Berman B.P."/>
            <person name="Bettencourt B.R."/>
            <person name="Celniker S.E."/>
            <person name="de Grey A.D."/>
            <person name="Drysdale R.A."/>
            <person name="Harris N.L."/>
            <person name="Richter J."/>
            <person name="Russo S."/>
            <person name="Schroeder A.J."/>
            <person name="Shu S.Q."/>
            <person name="Stapleton M."/>
            <person name="Yamada C."/>
            <person name="Ashburner M."/>
            <person name="Gelbart W.M."/>
            <person name="Rubin G.M."/>
            <person name="Lewis S.E."/>
        </authorList>
    </citation>
    <scope>GENOME REANNOTATION</scope>
    <source>
        <strain evidence="4">Berkeley</strain>
    </source>
</reference>
<dbReference type="VEuPathDB" id="VectorBase:FBgn0053643"/>
<feature type="chain" id="PRO_5004235599" evidence="1">
    <location>
        <begin position="19"/>
        <end position="178"/>
    </location>
</feature>
<name>Q4ABF8_DROME</name>
<sequence>MGTLFWLYCFLILYCVDSAQRNFRIVVDHISTKIFDTKTIETLGCQVDQSSNRSYVNCHMLLNREVGKFDARNVLDFVRPNGQEMKLYEGRLDACLLLGSIQKNRLVNIYSKTFKRFSNVECPLKANFNYTMKNLYMDEQDFPSFVPSGTFRSLIEFYLNQTFIASRAIARGKVMPRL</sequence>
<proteinExistence type="predicted"/>
<gene>
    <name evidence="2" type="primary">Dmel\CG33643</name>
    <name evidence="2 3" type="ORF">CG33643</name>
    <name evidence="2" type="ORF">Dmel_CG33643</name>
</gene>
<reference evidence="2 4" key="5">
    <citation type="journal article" date="2002" name="Genome Biol.">
        <title>Heterochromatic sequences in a Drosophila whole-genome shotgun assembly.</title>
        <authorList>
            <person name="Hoskins R.A."/>
            <person name="Smith C.D."/>
            <person name="Carlson J.W."/>
            <person name="Carvalho A.B."/>
            <person name="Halpern A."/>
            <person name="Kaminker J.S."/>
            <person name="Kennedy C."/>
            <person name="Mungall C.J."/>
            <person name="Sullivan B.A."/>
            <person name="Sutton G.G."/>
            <person name="Yasuhara J.C."/>
            <person name="Wakimoto B.T."/>
            <person name="Myers E.W."/>
            <person name="Celniker S.E."/>
            <person name="Rubin G.M."/>
            <person name="Karpen G.H."/>
        </authorList>
    </citation>
    <scope>NUCLEOTIDE SEQUENCE [LARGE SCALE GENOMIC DNA]</scope>
    <source>
        <strain evidence="4">Berkeley</strain>
    </source>
</reference>
<dbReference type="InterPro" id="IPR010512">
    <property type="entry name" value="DUF1091"/>
</dbReference>
<dbReference type="BioGRID-ORCS" id="3772011">
    <property type="hits" value="0 hits in 1 CRISPR screen"/>
</dbReference>
<dbReference type="eggNOG" id="ENOG502TB74">
    <property type="taxonomic scope" value="Eukaryota"/>
</dbReference>
<dbReference type="OrthoDB" id="7834469at2759"/>
<dbReference type="PhylomeDB" id="Q4ABF8"/>
<dbReference type="FlyBase" id="FBgn0053643">
    <property type="gene designation" value="CG33643"/>
</dbReference>
<dbReference type="UCSC" id="CG33643-RA">
    <property type="organism name" value="d. melanogaster"/>
</dbReference>
<reference evidence="2 4" key="4">
    <citation type="journal article" date="2002" name="Genome Biol.">
        <title>The transposable elements of the Drosophila melanogaster euchromatin: a genomics perspective.</title>
        <authorList>
            <person name="Kaminker J.S."/>
            <person name="Bergman C.M."/>
            <person name="Kronmiller B."/>
            <person name="Carlson J."/>
            <person name="Svirskas R."/>
            <person name="Patel S."/>
            <person name="Frise E."/>
            <person name="Wheeler D.A."/>
            <person name="Lewis S.E."/>
            <person name="Rubin G.M."/>
            <person name="Ashburner M."/>
            <person name="Celniker S.E."/>
        </authorList>
    </citation>
    <scope>NUCLEOTIDE SEQUENCE [LARGE SCALE GENOMIC DNA]</scope>
    <source>
        <strain evidence="4">Berkeley</strain>
    </source>
</reference>
<dbReference type="AlphaFoldDB" id="Q4ABF8"/>
<dbReference type="Proteomes" id="UP000000803">
    <property type="component" value="Chromosome 2L"/>
</dbReference>
<evidence type="ECO:0000313" key="3">
    <source>
        <dbReference type="FlyBase" id="FBgn0053643"/>
    </source>
</evidence>
<keyword evidence="4" id="KW-1185">Reference proteome</keyword>
<dbReference type="OMA" id="LYMDEQD"/>
<evidence type="ECO:0000256" key="1">
    <source>
        <dbReference type="SAM" id="SignalP"/>
    </source>
</evidence>
<reference evidence="2 4" key="7">
    <citation type="journal article" date="2007" name="Science">
        <title>The Release 5.1 annotation of Drosophila melanogaster heterochromatin.</title>
        <authorList>
            <person name="Smith C.D."/>
            <person name="Shu S."/>
            <person name="Mungall C.J."/>
            <person name="Karpen G.H."/>
        </authorList>
    </citation>
    <scope>NUCLEOTIDE SEQUENCE [LARGE SCALE GENOMIC DNA]</scope>
    <source>
        <strain evidence="4">Berkeley</strain>
    </source>
</reference>
<dbReference type="AGR" id="FB:FBgn0053643"/>
<organism evidence="2 4">
    <name type="scientific">Drosophila melanogaster</name>
    <name type="common">Fruit fly</name>
    <dbReference type="NCBI Taxonomy" id="7227"/>
    <lineage>
        <taxon>Eukaryota</taxon>
        <taxon>Metazoa</taxon>
        <taxon>Ecdysozoa</taxon>
        <taxon>Arthropoda</taxon>
        <taxon>Hexapoda</taxon>
        <taxon>Insecta</taxon>
        <taxon>Pterygota</taxon>
        <taxon>Neoptera</taxon>
        <taxon>Endopterygota</taxon>
        <taxon>Diptera</taxon>
        <taxon>Brachycera</taxon>
        <taxon>Muscomorpha</taxon>
        <taxon>Ephydroidea</taxon>
        <taxon>Drosophilidae</taxon>
        <taxon>Drosophila</taxon>
        <taxon>Sophophora</taxon>
    </lineage>
</organism>
<protein>
    <submittedName>
        <fullName evidence="2">Uncharacterized protein</fullName>
    </submittedName>
</protein>
<dbReference type="PaxDb" id="7227-FBpp0090986"/>
<reference evidence="2 4" key="1">
    <citation type="journal article" date="2000" name="Science">
        <title>The genome sequence of Drosophila melanogaster.</title>
        <authorList>
            <person name="Adams M.D."/>
            <person name="Celniker S.E."/>
            <person name="Holt R.A."/>
            <person name="Evans C.A."/>
            <person name="Gocayne J.D."/>
            <person name="Amanatides P.G."/>
            <person name="Scherer S.E."/>
            <person name="Li P.W."/>
            <person name="Hoskins R.A."/>
            <person name="Galle R.F."/>
            <person name="George R.A."/>
            <person name="Lewis S.E."/>
            <person name="Richards S."/>
            <person name="Ashburner M."/>
            <person name="Henderson S.N."/>
            <person name="Sutton G.G."/>
            <person name="Wortman J.R."/>
            <person name="Yandell M.D."/>
            <person name="Zhang Q."/>
            <person name="Chen L.X."/>
            <person name="Brandon R.C."/>
            <person name="Rogers Y.H."/>
            <person name="Blazej R.G."/>
            <person name="Champe M."/>
            <person name="Pfeiffer B.D."/>
            <person name="Wan K.H."/>
            <person name="Doyle C."/>
            <person name="Baxter E.G."/>
            <person name="Helt G."/>
            <person name="Nelson C.R."/>
            <person name="Gabor G.L."/>
            <person name="Abril J.F."/>
            <person name="Agbayani A."/>
            <person name="An H.J."/>
            <person name="Andrews-Pfannkoch C."/>
            <person name="Baldwin D."/>
            <person name="Ballew R.M."/>
            <person name="Basu A."/>
            <person name="Baxendale J."/>
            <person name="Bayraktaroglu L."/>
            <person name="Beasley E.M."/>
            <person name="Beeson K.Y."/>
            <person name="Benos P.V."/>
            <person name="Berman B.P."/>
            <person name="Bhandari D."/>
            <person name="Bolshakov S."/>
            <person name="Borkova D."/>
            <person name="Botchan M.R."/>
            <person name="Bouck J."/>
            <person name="Brokstein P."/>
            <person name="Brottier P."/>
            <person name="Burtis K.C."/>
            <person name="Busam D.A."/>
            <person name="Butler H."/>
            <person name="Cadieu E."/>
            <person name="Center A."/>
            <person name="Chandra I."/>
            <person name="Cherry J.M."/>
            <person name="Cawley S."/>
            <person name="Dahlke C."/>
            <person name="Davenport L.B."/>
            <person name="Davies P."/>
            <person name="de Pablos B."/>
            <person name="Delcher A."/>
            <person name="Deng Z."/>
            <person name="Mays A.D."/>
            <person name="Dew I."/>
            <person name="Dietz S.M."/>
            <person name="Dodson K."/>
            <person name="Doup L.E."/>
            <person name="Downes M."/>
            <person name="Dugan-Rocha S."/>
            <person name="Dunkov B.C."/>
            <person name="Dunn P."/>
            <person name="Durbin K.J."/>
            <person name="Evangelista C.C."/>
            <person name="Ferraz C."/>
            <person name="Ferriera S."/>
            <person name="Fleischmann W."/>
            <person name="Fosler C."/>
            <person name="Gabrielian A.E."/>
            <person name="Garg N.S."/>
            <person name="Gelbart W.M."/>
            <person name="Glasser K."/>
            <person name="Glodek A."/>
            <person name="Gong F."/>
            <person name="Gorrell J.H."/>
            <person name="Gu Z."/>
            <person name="Guan P."/>
            <person name="Harris M."/>
            <person name="Harris N.L."/>
            <person name="Harvey D."/>
            <person name="Heiman T.J."/>
            <person name="Hernandez J.R."/>
            <person name="Houck J."/>
            <person name="Hostin D."/>
            <person name="Houston K.A."/>
            <person name="Howland T.J."/>
            <person name="Wei M.H."/>
            <person name="Ibegwam C."/>
            <person name="Jalali M."/>
            <person name="Kalush F."/>
            <person name="Karpen G.H."/>
            <person name="Ke Z."/>
            <person name="Kennison J.A."/>
            <person name="Ketchum K.A."/>
            <person name="Kimmel B.E."/>
            <person name="Kodira C.D."/>
            <person name="Kraft C."/>
            <person name="Kravitz S."/>
            <person name="Kulp D."/>
            <person name="Lai Z."/>
            <person name="Lasko P."/>
            <person name="Lei Y."/>
            <person name="Levitsky A.A."/>
            <person name="Li J."/>
            <person name="Li Z."/>
            <person name="Liang Y."/>
            <person name="Lin X."/>
            <person name="Liu X."/>
            <person name="Mattei B."/>
            <person name="McIntosh T.C."/>
            <person name="McLeod M.P."/>
            <person name="McPherson D."/>
            <person name="Merkulov G."/>
            <person name="Milshina N.V."/>
            <person name="Mobarry C."/>
            <person name="Morris J."/>
            <person name="Moshrefi A."/>
            <person name="Mount S.M."/>
            <person name="Moy M."/>
            <person name="Murphy B."/>
            <person name="Murphy L."/>
            <person name="Muzny D.M."/>
            <person name="Nelson D.L."/>
            <person name="Nelson D.R."/>
            <person name="Nelson K.A."/>
            <person name="Nixon K."/>
            <person name="Nusskern D.R."/>
            <person name="Pacleb J.M."/>
            <person name="Palazzolo M."/>
            <person name="Pittman G.S."/>
            <person name="Pan S."/>
            <person name="Pollard J."/>
            <person name="Puri V."/>
            <person name="Reese M.G."/>
            <person name="Reinert K."/>
            <person name="Remington K."/>
            <person name="Saunders R.D."/>
            <person name="Scheeler F."/>
            <person name="Shen H."/>
            <person name="Shue B.C."/>
            <person name="Siden-Kiamos I."/>
            <person name="Simpson M."/>
            <person name="Skupski M.P."/>
            <person name="Smith T."/>
            <person name="Spier E."/>
            <person name="Spradling A.C."/>
            <person name="Stapleton M."/>
            <person name="Strong R."/>
            <person name="Sun E."/>
            <person name="Svirskas R."/>
            <person name="Tector C."/>
            <person name="Turner R."/>
            <person name="Venter E."/>
            <person name="Wang A.H."/>
            <person name="Wang X."/>
            <person name="Wang Z.Y."/>
            <person name="Wassarman D.A."/>
            <person name="Weinstock G.M."/>
            <person name="Weissenbach J."/>
            <person name="Williams S.M."/>
            <person name="WoodageT"/>
            <person name="Worley K.C."/>
            <person name="Wu D."/>
            <person name="Yang S."/>
            <person name="Yao Q.A."/>
            <person name="Ye J."/>
            <person name="Yeh R.F."/>
            <person name="Zaveri J.S."/>
            <person name="Zhan M."/>
            <person name="Zhang G."/>
            <person name="Zhao Q."/>
            <person name="Zheng L."/>
            <person name="Zheng X.H."/>
            <person name="Zhong F.N."/>
            <person name="Zhong W."/>
            <person name="Zhou X."/>
            <person name="Zhu S."/>
            <person name="Zhu X."/>
            <person name="Smith H.O."/>
            <person name="Gibbs R.A."/>
            <person name="Myers E.W."/>
            <person name="Rubin G.M."/>
            <person name="Venter J.C."/>
        </authorList>
    </citation>
    <scope>NUCLEOTIDE SEQUENCE [LARGE SCALE GENOMIC DNA]</scope>
    <source>
        <strain evidence="4">Berkeley</strain>
    </source>
</reference>
<dbReference type="Pfam" id="PF06477">
    <property type="entry name" value="DUF1091"/>
    <property type="match status" value="1"/>
</dbReference>
<keyword evidence="1" id="KW-0732">Signal</keyword>
<dbReference type="HOGENOM" id="CLU_129483_0_0_1"/>
<dbReference type="PANTHER" id="PTHR20898">
    <property type="entry name" value="DAEDALUS ON 3-RELATED-RELATED"/>
    <property type="match status" value="1"/>
</dbReference>
<evidence type="ECO:0000313" key="4">
    <source>
        <dbReference type="Proteomes" id="UP000000803"/>
    </source>
</evidence>
<dbReference type="EMBL" id="AE014134">
    <property type="protein sequence ID" value="AAZ66463.1"/>
    <property type="molecule type" value="Genomic_DNA"/>
</dbReference>
<feature type="signal peptide" evidence="1">
    <location>
        <begin position="1"/>
        <end position="18"/>
    </location>
</feature>
<accession>Q4ABF8</accession>
<dbReference type="RefSeq" id="NP_001027258.1">
    <property type="nucleotide sequence ID" value="NM_001032087.1"/>
</dbReference>
<reference evidence="2 4" key="10">
    <citation type="journal article" date="2015" name="G3 (Bethesda)">
        <title>Gene Model Annotations for Drosophila melanogaster: The Rule-Benders.</title>
        <authorList>
            <consortium name="FlyBase Consortium"/>
            <person name="Crosby M.A."/>
            <person name="Gramates L.S."/>
            <person name="Dos Santos G."/>
            <person name="Matthews B.B."/>
            <person name="St Pierre S.E."/>
            <person name="Zhou P."/>
            <person name="Schroeder A.J."/>
            <person name="Falls K."/>
            <person name="Emmert D.B."/>
            <person name="Russo S.M."/>
            <person name="Gelbart W.M."/>
            <person name="null"/>
        </authorList>
    </citation>
    <scope>NUCLEOTIDE SEQUENCE [LARGE SCALE GENOMIC DNA]</scope>
    <source>
        <strain evidence="4">Berkeley</strain>
    </source>
</reference>